<organism evidence="1">
    <name type="scientific">marine sediment metagenome</name>
    <dbReference type="NCBI Taxonomy" id="412755"/>
    <lineage>
        <taxon>unclassified sequences</taxon>
        <taxon>metagenomes</taxon>
        <taxon>ecological metagenomes</taxon>
    </lineage>
</organism>
<evidence type="ECO:0000313" key="1">
    <source>
        <dbReference type="EMBL" id="GAI64088.1"/>
    </source>
</evidence>
<comment type="caution">
    <text evidence="1">The sequence shown here is derived from an EMBL/GenBank/DDBJ whole genome shotgun (WGS) entry which is preliminary data.</text>
</comment>
<dbReference type="AlphaFoldDB" id="X1Q796"/>
<sequence length="33" mass="3536">GQKSESATLRRALRKLTLANKIVPVLCGSALKI</sequence>
<protein>
    <submittedName>
        <fullName evidence="1">Uncharacterized protein</fullName>
    </submittedName>
</protein>
<proteinExistence type="predicted"/>
<feature type="non-terminal residue" evidence="1">
    <location>
        <position position="1"/>
    </location>
</feature>
<reference evidence="1" key="1">
    <citation type="journal article" date="2014" name="Front. Microbiol.">
        <title>High frequency of phylogenetically diverse reductive dehalogenase-homologous genes in deep subseafloor sedimentary metagenomes.</title>
        <authorList>
            <person name="Kawai M."/>
            <person name="Futagami T."/>
            <person name="Toyoda A."/>
            <person name="Takaki Y."/>
            <person name="Nishi S."/>
            <person name="Hori S."/>
            <person name="Arai W."/>
            <person name="Tsubouchi T."/>
            <person name="Morono Y."/>
            <person name="Uchiyama I."/>
            <person name="Ito T."/>
            <person name="Fujiyama A."/>
            <person name="Inagaki F."/>
            <person name="Takami H."/>
        </authorList>
    </citation>
    <scope>NUCLEOTIDE SEQUENCE</scope>
    <source>
        <strain evidence="1">Expedition CK06-06</strain>
    </source>
</reference>
<dbReference type="Gene3D" id="3.40.50.300">
    <property type="entry name" value="P-loop containing nucleotide triphosphate hydrolases"/>
    <property type="match status" value="1"/>
</dbReference>
<feature type="non-terminal residue" evidence="1">
    <location>
        <position position="33"/>
    </location>
</feature>
<gene>
    <name evidence="1" type="ORF">S06H3_67108</name>
</gene>
<dbReference type="InterPro" id="IPR027417">
    <property type="entry name" value="P-loop_NTPase"/>
</dbReference>
<name>X1Q796_9ZZZZ</name>
<accession>X1Q796</accession>
<dbReference type="EMBL" id="BARV01046227">
    <property type="protein sequence ID" value="GAI64088.1"/>
    <property type="molecule type" value="Genomic_DNA"/>
</dbReference>